<proteinExistence type="predicted"/>
<name>A0A1Q3E006_LENED</name>
<comment type="caution">
    <text evidence="1">The sequence shown here is derived from an EMBL/GenBank/DDBJ whole genome shotgun (WGS) entry which is preliminary data.</text>
</comment>
<reference evidence="1 2" key="2">
    <citation type="submission" date="2017-02" db="EMBL/GenBank/DDBJ databases">
        <title>A genome survey and senescence transcriptome analysis in Lentinula edodes.</title>
        <authorList>
            <person name="Sakamoto Y."/>
            <person name="Nakade K."/>
            <person name="Sato S."/>
            <person name="Yoshida Y."/>
            <person name="Miyazaki K."/>
            <person name="Natsume S."/>
            <person name="Konno N."/>
        </authorList>
    </citation>
    <scope>NUCLEOTIDE SEQUENCE [LARGE SCALE GENOMIC DNA]</scope>
    <source>
        <strain evidence="1 2">NBRC 111202</strain>
    </source>
</reference>
<keyword evidence="2" id="KW-1185">Reference proteome</keyword>
<gene>
    <name evidence="1" type="ORF">LENED_002101</name>
</gene>
<reference evidence="1 2" key="1">
    <citation type="submission" date="2016-08" db="EMBL/GenBank/DDBJ databases">
        <authorList>
            <consortium name="Lentinula edodes genome sequencing consortium"/>
            <person name="Sakamoto Y."/>
            <person name="Nakade K."/>
            <person name="Sato S."/>
            <person name="Yoshida Y."/>
            <person name="Miyazaki K."/>
            <person name="Natsume S."/>
            <person name="Konno N."/>
        </authorList>
    </citation>
    <scope>NUCLEOTIDE SEQUENCE [LARGE SCALE GENOMIC DNA]</scope>
    <source>
        <strain evidence="1 2">NBRC 111202</strain>
    </source>
</reference>
<dbReference type="Proteomes" id="UP000188533">
    <property type="component" value="Unassembled WGS sequence"/>
</dbReference>
<organism evidence="1 2">
    <name type="scientific">Lentinula edodes</name>
    <name type="common">Shiitake mushroom</name>
    <name type="synonym">Lentinus edodes</name>
    <dbReference type="NCBI Taxonomy" id="5353"/>
    <lineage>
        <taxon>Eukaryota</taxon>
        <taxon>Fungi</taxon>
        <taxon>Dikarya</taxon>
        <taxon>Basidiomycota</taxon>
        <taxon>Agaricomycotina</taxon>
        <taxon>Agaricomycetes</taxon>
        <taxon>Agaricomycetidae</taxon>
        <taxon>Agaricales</taxon>
        <taxon>Marasmiineae</taxon>
        <taxon>Omphalotaceae</taxon>
        <taxon>Lentinula</taxon>
    </lineage>
</organism>
<protein>
    <submittedName>
        <fullName evidence="1">Uncharacterized protein</fullName>
    </submittedName>
</protein>
<dbReference type="AlphaFoldDB" id="A0A1Q3E006"/>
<evidence type="ECO:0000313" key="1">
    <source>
        <dbReference type="EMBL" id="GAW00572.1"/>
    </source>
</evidence>
<sequence>MEDYGGVQVGGCHCQCQSYKPPGLLRIPFLVVVGDTQSPAEAHSTKLLNLRVFDSFPVIQTKSICLVIGNQRLKNFPLNNVPQHFRQIQLNWLSKFPHNGSTIRLQRLSSVALDDPWVFPRTRKTKKLFTITPQCLIA</sequence>
<accession>A0A1Q3E006</accession>
<dbReference type="EMBL" id="BDGU01000032">
    <property type="protein sequence ID" value="GAW00572.1"/>
    <property type="molecule type" value="Genomic_DNA"/>
</dbReference>
<evidence type="ECO:0000313" key="2">
    <source>
        <dbReference type="Proteomes" id="UP000188533"/>
    </source>
</evidence>